<dbReference type="AlphaFoldDB" id="A0ABD3X5T3"/>
<gene>
    <name evidence="2" type="ORF">ACJMK2_028022</name>
</gene>
<evidence type="ECO:0000313" key="3">
    <source>
        <dbReference type="Proteomes" id="UP001634394"/>
    </source>
</evidence>
<comment type="caution">
    <text evidence="2">The sequence shown here is derived from an EMBL/GenBank/DDBJ whole genome shotgun (WGS) entry which is preliminary data.</text>
</comment>
<organism evidence="2 3">
    <name type="scientific">Sinanodonta woodiana</name>
    <name type="common">Chinese pond mussel</name>
    <name type="synonym">Anodonta woodiana</name>
    <dbReference type="NCBI Taxonomy" id="1069815"/>
    <lineage>
        <taxon>Eukaryota</taxon>
        <taxon>Metazoa</taxon>
        <taxon>Spiralia</taxon>
        <taxon>Lophotrochozoa</taxon>
        <taxon>Mollusca</taxon>
        <taxon>Bivalvia</taxon>
        <taxon>Autobranchia</taxon>
        <taxon>Heteroconchia</taxon>
        <taxon>Palaeoheterodonta</taxon>
        <taxon>Unionida</taxon>
        <taxon>Unionoidea</taxon>
        <taxon>Unionidae</taxon>
        <taxon>Unioninae</taxon>
        <taxon>Sinanodonta</taxon>
    </lineage>
</organism>
<feature type="signal peptide" evidence="1">
    <location>
        <begin position="1"/>
        <end position="19"/>
    </location>
</feature>
<protein>
    <submittedName>
        <fullName evidence="2">Uncharacterized protein</fullName>
    </submittedName>
</protein>
<dbReference type="EMBL" id="JBJQND010000003">
    <property type="protein sequence ID" value="KAL3881604.1"/>
    <property type="molecule type" value="Genomic_DNA"/>
</dbReference>
<name>A0ABD3X5T3_SINWO</name>
<evidence type="ECO:0000256" key="1">
    <source>
        <dbReference type="SAM" id="SignalP"/>
    </source>
</evidence>
<accession>A0ABD3X5T3</accession>
<keyword evidence="1" id="KW-0732">Signal</keyword>
<evidence type="ECO:0000313" key="2">
    <source>
        <dbReference type="EMBL" id="KAL3881604.1"/>
    </source>
</evidence>
<proteinExistence type="predicted"/>
<reference evidence="2 3" key="1">
    <citation type="submission" date="2024-11" db="EMBL/GenBank/DDBJ databases">
        <title>Chromosome-level genome assembly of the freshwater bivalve Anodonta woodiana.</title>
        <authorList>
            <person name="Chen X."/>
        </authorList>
    </citation>
    <scope>NUCLEOTIDE SEQUENCE [LARGE SCALE GENOMIC DNA]</scope>
    <source>
        <strain evidence="2">MN2024</strain>
        <tissue evidence="2">Gills</tissue>
    </source>
</reference>
<keyword evidence="3" id="KW-1185">Reference proteome</keyword>
<feature type="chain" id="PRO_5044892949" evidence="1">
    <location>
        <begin position="20"/>
        <end position="112"/>
    </location>
</feature>
<sequence>MNLLLWTCVLTTFKVSMLATTGHLASMDGQLVRIIDDCNPNDPNSCGPRKCCVKEGLAYIPEATGPKPAYQIMCKTLGQTEDLCFTMPTTEICPCDTGLSCHVSFGSLGHCR</sequence>
<dbReference type="Proteomes" id="UP001634394">
    <property type="component" value="Unassembled WGS sequence"/>
</dbReference>